<protein>
    <submittedName>
        <fullName evidence="2">Uncharacterized protein</fullName>
    </submittedName>
</protein>
<keyword evidence="1" id="KW-0812">Transmembrane</keyword>
<keyword evidence="1" id="KW-0472">Membrane</keyword>
<sequence>MFLLPFLIDPLSFISFPFEVSILIFVLCSLLLL</sequence>
<accession>A0A2P2IRN2</accession>
<evidence type="ECO:0000256" key="1">
    <source>
        <dbReference type="SAM" id="Phobius"/>
    </source>
</evidence>
<evidence type="ECO:0000313" key="2">
    <source>
        <dbReference type="EMBL" id="MBW83891.1"/>
    </source>
</evidence>
<keyword evidence="1" id="KW-1133">Transmembrane helix</keyword>
<organism evidence="2">
    <name type="scientific">Rhizophora mucronata</name>
    <name type="common">Asiatic mangrove</name>
    <dbReference type="NCBI Taxonomy" id="61149"/>
    <lineage>
        <taxon>Eukaryota</taxon>
        <taxon>Viridiplantae</taxon>
        <taxon>Streptophyta</taxon>
        <taxon>Embryophyta</taxon>
        <taxon>Tracheophyta</taxon>
        <taxon>Spermatophyta</taxon>
        <taxon>Magnoliopsida</taxon>
        <taxon>eudicotyledons</taxon>
        <taxon>Gunneridae</taxon>
        <taxon>Pentapetalae</taxon>
        <taxon>rosids</taxon>
        <taxon>fabids</taxon>
        <taxon>Malpighiales</taxon>
        <taxon>Rhizophoraceae</taxon>
        <taxon>Rhizophora</taxon>
    </lineage>
</organism>
<dbReference type="AlphaFoldDB" id="A0A2P2IRN2"/>
<name>A0A2P2IRN2_RHIMU</name>
<dbReference type="EMBL" id="GGEC01003408">
    <property type="protein sequence ID" value="MBW83891.1"/>
    <property type="molecule type" value="Transcribed_RNA"/>
</dbReference>
<feature type="transmembrane region" description="Helical" evidence="1">
    <location>
        <begin position="12"/>
        <end position="32"/>
    </location>
</feature>
<proteinExistence type="predicted"/>
<reference evidence="2" key="1">
    <citation type="submission" date="2018-02" db="EMBL/GenBank/DDBJ databases">
        <title>Rhizophora mucronata_Transcriptome.</title>
        <authorList>
            <person name="Meera S.P."/>
            <person name="Sreeshan A."/>
            <person name="Augustine A."/>
        </authorList>
    </citation>
    <scope>NUCLEOTIDE SEQUENCE</scope>
    <source>
        <tissue evidence="2">Leaf</tissue>
    </source>
</reference>
<dbReference type="EMBL" id="GGEC01003409">
    <property type="protein sequence ID" value="MBW83892.1"/>
    <property type="molecule type" value="Transcribed_RNA"/>
</dbReference>